<dbReference type="InterPro" id="IPR009414">
    <property type="entry name" value="DUF1064"/>
</dbReference>
<dbReference type="AlphaFoldDB" id="A0A382FWL9"/>
<sequence>HEGTVFDSKKEMKRYLTLLEMVKDGEIHLLELQPRFGWTTTYSHGDRSLTKNSYHYRADFQYVICETGECVVEDVKGYKTPEYKRKKEIVESLYNIEIKET</sequence>
<reference evidence="1" key="1">
    <citation type="submission" date="2018-05" db="EMBL/GenBank/DDBJ databases">
        <authorList>
            <person name="Lanie J.A."/>
            <person name="Ng W.-L."/>
            <person name="Kazmierczak K.M."/>
            <person name="Andrzejewski T.M."/>
            <person name="Davidsen T.M."/>
            <person name="Wayne K.J."/>
            <person name="Tettelin H."/>
            <person name="Glass J.I."/>
            <person name="Rusch D."/>
            <person name="Podicherti R."/>
            <person name="Tsui H.-C.T."/>
            <person name="Winkler M.E."/>
        </authorList>
    </citation>
    <scope>NUCLEOTIDE SEQUENCE</scope>
</reference>
<accession>A0A382FWL9</accession>
<dbReference type="EMBL" id="UINC01052279">
    <property type="protein sequence ID" value="SVB67428.1"/>
    <property type="molecule type" value="Genomic_DNA"/>
</dbReference>
<gene>
    <name evidence="1" type="ORF">METZ01_LOCUS220282</name>
</gene>
<feature type="non-terminal residue" evidence="1">
    <location>
        <position position="1"/>
    </location>
</feature>
<evidence type="ECO:0008006" key="2">
    <source>
        <dbReference type="Google" id="ProtNLM"/>
    </source>
</evidence>
<protein>
    <recommendedName>
        <fullName evidence="2">DUF1064 domain-containing protein</fullName>
    </recommendedName>
</protein>
<evidence type="ECO:0000313" key="1">
    <source>
        <dbReference type="EMBL" id="SVB67428.1"/>
    </source>
</evidence>
<proteinExistence type="predicted"/>
<dbReference type="Pfam" id="PF06356">
    <property type="entry name" value="DUF1064"/>
    <property type="match status" value="1"/>
</dbReference>
<name>A0A382FWL9_9ZZZZ</name>
<organism evidence="1">
    <name type="scientific">marine metagenome</name>
    <dbReference type="NCBI Taxonomy" id="408172"/>
    <lineage>
        <taxon>unclassified sequences</taxon>
        <taxon>metagenomes</taxon>
        <taxon>ecological metagenomes</taxon>
    </lineage>
</organism>